<gene>
    <name evidence="1" type="ORF">S12H4_52242</name>
</gene>
<organism evidence="1">
    <name type="scientific">marine sediment metagenome</name>
    <dbReference type="NCBI Taxonomy" id="412755"/>
    <lineage>
        <taxon>unclassified sequences</taxon>
        <taxon>metagenomes</taxon>
        <taxon>ecological metagenomes</taxon>
    </lineage>
</organism>
<comment type="caution">
    <text evidence="1">The sequence shown here is derived from an EMBL/GenBank/DDBJ whole genome shotgun (WGS) entry which is preliminary data.</text>
</comment>
<protein>
    <submittedName>
        <fullName evidence="1">Uncharacterized protein</fullName>
    </submittedName>
</protein>
<proteinExistence type="predicted"/>
<dbReference type="EMBL" id="BARW01033122">
    <property type="protein sequence ID" value="GAJ06383.1"/>
    <property type="molecule type" value="Genomic_DNA"/>
</dbReference>
<accession>X1TM15</accession>
<name>X1TM15_9ZZZZ</name>
<evidence type="ECO:0000313" key="1">
    <source>
        <dbReference type="EMBL" id="GAJ06383.1"/>
    </source>
</evidence>
<feature type="non-terminal residue" evidence="1">
    <location>
        <position position="79"/>
    </location>
</feature>
<reference evidence="1" key="1">
    <citation type="journal article" date="2014" name="Front. Microbiol.">
        <title>High frequency of phylogenetically diverse reductive dehalogenase-homologous genes in deep subseafloor sedimentary metagenomes.</title>
        <authorList>
            <person name="Kawai M."/>
            <person name="Futagami T."/>
            <person name="Toyoda A."/>
            <person name="Takaki Y."/>
            <person name="Nishi S."/>
            <person name="Hori S."/>
            <person name="Arai W."/>
            <person name="Tsubouchi T."/>
            <person name="Morono Y."/>
            <person name="Uchiyama I."/>
            <person name="Ito T."/>
            <person name="Fujiyama A."/>
            <person name="Inagaki F."/>
            <person name="Takami H."/>
        </authorList>
    </citation>
    <scope>NUCLEOTIDE SEQUENCE</scope>
    <source>
        <strain evidence="1">Expedition CK06-06</strain>
    </source>
</reference>
<sequence length="79" mass="9033">MKIRIYTLLFWMLSLILTGYCVAAQSAAGEVPIEDLRTCKLRHGTVELPKDGSPKARKLNGYIFNFKEKRLAFDPFVLQ</sequence>
<dbReference type="AlphaFoldDB" id="X1TM15"/>